<dbReference type="AlphaFoldDB" id="A0A4S4DVU3"/>
<evidence type="ECO:0000313" key="10">
    <source>
        <dbReference type="Proteomes" id="UP000306102"/>
    </source>
</evidence>
<dbReference type="STRING" id="542762.A0A4S4DVU3"/>
<evidence type="ECO:0000256" key="1">
    <source>
        <dbReference type="ARBA" id="ARBA00022741"/>
    </source>
</evidence>
<feature type="domain" description="Helicase ATP-binding" evidence="7">
    <location>
        <begin position="67"/>
        <end position="383"/>
    </location>
</feature>
<dbReference type="PROSITE" id="PS51194">
    <property type="entry name" value="HELICASE_CTER"/>
    <property type="match status" value="1"/>
</dbReference>
<evidence type="ECO:0000259" key="7">
    <source>
        <dbReference type="PROSITE" id="PS51192"/>
    </source>
</evidence>
<feature type="domain" description="Helicase C-terminal" evidence="8">
    <location>
        <begin position="411"/>
        <end position="559"/>
    </location>
</feature>
<evidence type="ECO:0000313" key="9">
    <source>
        <dbReference type="EMBL" id="THG06706.1"/>
    </source>
</evidence>
<dbReference type="SMART" id="SM00490">
    <property type="entry name" value="HELICc"/>
    <property type="match status" value="1"/>
</dbReference>
<dbReference type="Proteomes" id="UP000306102">
    <property type="component" value="Unassembled WGS sequence"/>
</dbReference>
<keyword evidence="2 5" id="KW-0378">Hydrolase</keyword>
<keyword evidence="6" id="KW-1133">Transmembrane helix</keyword>
<dbReference type="PANTHER" id="PTHR24031">
    <property type="entry name" value="RNA HELICASE"/>
    <property type="match status" value="1"/>
</dbReference>
<keyword evidence="10" id="KW-1185">Reference proteome</keyword>
<dbReference type="Pfam" id="PF00270">
    <property type="entry name" value="DEAD"/>
    <property type="match status" value="1"/>
</dbReference>
<protein>
    <recommendedName>
        <fullName evidence="5">ATP-dependent RNA helicase</fullName>
        <ecNumber evidence="5">3.6.4.13</ecNumber>
    </recommendedName>
</protein>
<evidence type="ECO:0000256" key="5">
    <source>
        <dbReference type="RuleBase" id="RU365068"/>
    </source>
</evidence>
<dbReference type="InterPro" id="IPR001650">
    <property type="entry name" value="Helicase_C-like"/>
</dbReference>
<dbReference type="GO" id="GO:0003724">
    <property type="term" value="F:RNA helicase activity"/>
    <property type="evidence" value="ECO:0007669"/>
    <property type="project" value="UniProtKB-EC"/>
</dbReference>
<dbReference type="InterPro" id="IPR011545">
    <property type="entry name" value="DEAD/DEAH_box_helicase_dom"/>
</dbReference>
<dbReference type="Pfam" id="PF00271">
    <property type="entry name" value="Helicase_C"/>
    <property type="match status" value="1"/>
</dbReference>
<dbReference type="EMBL" id="SDRB02010401">
    <property type="protein sequence ID" value="THG06706.1"/>
    <property type="molecule type" value="Genomic_DNA"/>
</dbReference>
<comment type="catalytic activity">
    <reaction evidence="5">
        <text>ATP + H2O = ADP + phosphate + H(+)</text>
        <dbReference type="Rhea" id="RHEA:13065"/>
        <dbReference type="ChEBI" id="CHEBI:15377"/>
        <dbReference type="ChEBI" id="CHEBI:15378"/>
        <dbReference type="ChEBI" id="CHEBI:30616"/>
        <dbReference type="ChEBI" id="CHEBI:43474"/>
        <dbReference type="ChEBI" id="CHEBI:456216"/>
        <dbReference type="EC" id="3.6.4.13"/>
    </reaction>
</comment>
<evidence type="ECO:0000259" key="8">
    <source>
        <dbReference type="PROSITE" id="PS51194"/>
    </source>
</evidence>
<accession>A0A4S4DVU3</accession>
<comment type="caution">
    <text evidence="9">The sequence shown here is derived from an EMBL/GenBank/DDBJ whole genome shotgun (WGS) entry which is preliminary data.</text>
</comment>
<dbReference type="SUPFAM" id="SSF52540">
    <property type="entry name" value="P-loop containing nucleoside triphosphate hydrolases"/>
    <property type="match status" value="2"/>
</dbReference>
<dbReference type="InterPro" id="IPR027417">
    <property type="entry name" value="P-loop_NTPase"/>
</dbReference>
<dbReference type="SMART" id="SM00487">
    <property type="entry name" value="DEXDc"/>
    <property type="match status" value="1"/>
</dbReference>
<evidence type="ECO:0000256" key="6">
    <source>
        <dbReference type="SAM" id="Phobius"/>
    </source>
</evidence>
<evidence type="ECO:0000256" key="4">
    <source>
        <dbReference type="ARBA" id="ARBA00022884"/>
    </source>
</evidence>
<keyword evidence="6" id="KW-0812">Transmembrane</keyword>
<comment type="function">
    <text evidence="5">RNA helicase.</text>
</comment>
<dbReference type="CDD" id="cd17956">
    <property type="entry name" value="DEADc_DDX51"/>
    <property type="match status" value="1"/>
</dbReference>
<keyword evidence="3 5" id="KW-0067">ATP-binding</keyword>
<keyword evidence="6" id="KW-0472">Membrane</keyword>
<proteinExistence type="inferred from homology"/>
<comment type="similarity">
    <text evidence="5">Belongs to the DEAD box helicase family.</text>
</comment>
<dbReference type="EC" id="3.6.4.13" evidence="5"/>
<organism evidence="9 10">
    <name type="scientific">Camellia sinensis var. sinensis</name>
    <name type="common">China tea</name>
    <dbReference type="NCBI Taxonomy" id="542762"/>
    <lineage>
        <taxon>Eukaryota</taxon>
        <taxon>Viridiplantae</taxon>
        <taxon>Streptophyta</taxon>
        <taxon>Embryophyta</taxon>
        <taxon>Tracheophyta</taxon>
        <taxon>Spermatophyta</taxon>
        <taxon>Magnoliopsida</taxon>
        <taxon>eudicotyledons</taxon>
        <taxon>Gunneridae</taxon>
        <taxon>Pentapetalae</taxon>
        <taxon>asterids</taxon>
        <taxon>Ericales</taxon>
        <taxon>Theaceae</taxon>
        <taxon>Camellia</taxon>
    </lineage>
</organism>
<evidence type="ECO:0000256" key="2">
    <source>
        <dbReference type="ARBA" id="ARBA00022801"/>
    </source>
</evidence>
<comment type="domain">
    <text evidence="5">The Q motif is unique to and characteristic of the DEAD box family of RNA helicases and controls ATP binding and hydrolysis.</text>
</comment>
<reference evidence="9 10" key="1">
    <citation type="journal article" date="2018" name="Proc. Natl. Acad. Sci. U.S.A.">
        <title>Draft genome sequence of Camellia sinensis var. sinensis provides insights into the evolution of the tea genome and tea quality.</title>
        <authorList>
            <person name="Wei C."/>
            <person name="Yang H."/>
            <person name="Wang S."/>
            <person name="Zhao J."/>
            <person name="Liu C."/>
            <person name="Gao L."/>
            <person name="Xia E."/>
            <person name="Lu Y."/>
            <person name="Tai Y."/>
            <person name="She G."/>
            <person name="Sun J."/>
            <person name="Cao H."/>
            <person name="Tong W."/>
            <person name="Gao Q."/>
            <person name="Li Y."/>
            <person name="Deng W."/>
            <person name="Jiang X."/>
            <person name="Wang W."/>
            <person name="Chen Q."/>
            <person name="Zhang S."/>
            <person name="Li H."/>
            <person name="Wu J."/>
            <person name="Wang P."/>
            <person name="Li P."/>
            <person name="Shi C."/>
            <person name="Zheng F."/>
            <person name="Jian J."/>
            <person name="Huang B."/>
            <person name="Shan D."/>
            <person name="Shi M."/>
            <person name="Fang C."/>
            <person name="Yue Y."/>
            <person name="Li F."/>
            <person name="Li D."/>
            <person name="Wei S."/>
            <person name="Han B."/>
            <person name="Jiang C."/>
            <person name="Yin Y."/>
            <person name="Xia T."/>
            <person name="Zhang Z."/>
            <person name="Bennetzen J.L."/>
            <person name="Zhao S."/>
            <person name="Wan X."/>
        </authorList>
    </citation>
    <scope>NUCLEOTIDE SEQUENCE [LARGE SCALE GENOMIC DNA]</scope>
    <source>
        <strain evidence="10">cv. Shuchazao</strain>
        <tissue evidence="9">Leaf</tissue>
    </source>
</reference>
<keyword evidence="1 5" id="KW-0547">Nucleotide-binding</keyword>
<dbReference type="InterPro" id="IPR014001">
    <property type="entry name" value="Helicase_ATP-bd"/>
</dbReference>
<sequence>MEEASEHNKKQSVPVLPWMRTPIDVTLFHECPLNLLPFLDPRLEVALENMGFTSLFPVQVAVWQETIGPGSCERDLCINSPTGSGKTLAYALPIVQMLSTRAVRCLRALVVLPTRDLAVQVIHSPLLIDFPFLHIFWCFLHANLYACFGIGVLIIISYGVPSELLKLCSLDVGHYKVKEVFAAIAPAVGLSVGLAVGQSSIADEISELIKRPKLEAGICYDPEDFLLDLESSVDILVATPGRLMDHINSTKGFTLEHLCYLSPYLKFVIPPNASVNVFHKLQSSSLVLLVVVDETDRLLREAYQSWLPTVLQLIQSSVGSLFPHANTFFSSPFGSLKTIRRSGVERGFKGKSYPRLVKMVLSATLTQDPGKLAQLDLHHPLLLTTGQRRYQLPEQLESFKLICESKLKPLYLVALLHTLQGEKCIVFTSSVESTHRLCTLLNFFGDLQIKIKEYSGLQRQFVRSKTLKAFRAGEIEVLVSSDAMTRGMDVEGVRNVINYDVPTYIKTYIHRAGRTARAGQAGRCFTLLRKEEVKRFKKLLQKADNNSCPVYSVPSDSIESFRSTYTSALDVLPTLSLVLVNVSALEKLKESVKSETYRKHKFKFKSSGMVKGKEKNSKTTRTSLACNFFEGVATVKVGFDSCSNKMEVVTCSCSLAALATGEAEVGVEDEDDDELFGDKERESFEPISLSSSLIVSNIFDALCFMTLTNSGGANSVTNLAMRAFAILLFKRL</sequence>
<dbReference type="PROSITE" id="PS51192">
    <property type="entry name" value="HELICASE_ATP_BIND_1"/>
    <property type="match status" value="1"/>
</dbReference>
<keyword evidence="5" id="KW-0347">Helicase</keyword>
<dbReference type="CDD" id="cd18787">
    <property type="entry name" value="SF2_C_DEAD"/>
    <property type="match status" value="1"/>
</dbReference>
<name>A0A4S4DVU3_CAMSN</name>
<dbReference type="Gene3D" id="3.40.50.300">
    <property type="entry name" value="P-loop containing nucleotide triphosphate hydrolases"/>
    <property type="match status" value="2"/>
</dbReference>
<gene>
    <name evidence="9" type="ORF">TEA_002724</name>
</gene>
<evidence type="ECO:0000256" key="3">
    <source>
        <dbReference type="ARBA" id="ARBA00022840"/>
    </source>
</evidence>
<dbReference type="GO" id="GO:0003723">
    <property type="term" value="F:RNA binding"/>
    <property type="evidence" value="ECO:0007669"/>
    <property type="project" value="UniProtKB-UniRule"/>
</dbReference>
<feature type="transmembrane region" description="Helical" evidence="6">
    <location>
        <begin position="180"/>
        <end position="201"/>
    </location>
</feature>
<feature type="transmembrane region" description="Helical" evidence="6">
    <location>
        <begin position="135"/>
        <end position="160"/>
    </location>
</feature>
<dbReference type="GO" id="GO:0005524">
    <property type="term" value="F:ATP binding"/>
    <property type="evidence" value="ECO:0007669"/>
    <property type="project" value="UniProtKB-UniRule"/>
</dbReference>
<dbReference type="GO" id="GO:0016787">
    <property type="term" value="F:hydrolase activity"/>
    <property type="evidence" value="ECO:0007669"/>
    <property type="project" value="UniProtKB-KW"/>
</dbReference>
<keyword evidence="4 5" id="KW-0694">RNA-binding</keyword>